<dbReference type="InterPro" id="IPR044060">
    <property type="entry name" value="Bacterial_rp_domain"/>
</dbReference>
<evidence type="ECO:0000259" key="2">
    <source>
        <dbReference type="SMART" id="SM00429"/>
    </source>
</evidence>
<proteinExistence type="predicted"/>
<evidence type="ECO:0000313" key="3">
    <source>
        <dbReference type="EMBL" id="CAB4839999.1"/>
    </source>
</evidence>
<dbReference type="PANTHER" id="PTHR46769:SF2">
    <property type="entry name" value="FIBROCYSTIN-L ISOFORM 2 PRECURSOR-RELATED"/>
    <property type="match status" value="1"/>
</dbReference>
<dbReference type="SUPFAM" id="SSF101898">
    <property type="entry name" value="NHL repeat"/>
    <property type="match status" value="1"/>
</dbReference>
<dbReference type="CDD" id="cd00102">
    <property type="entry name" value="IPT"/>
    <property type="match status" value="2"/>
</dbReference>
<dbReference type="InterPro" id="IPR052387">
    <property type="entry name" value="Fibrocystin"/>
</dbReference>
<dbReference type="SUPFAM" id="SSF81296">
    <property type="entry name" value="E set domains"/>
    <property type="match status" value="2"/>
</dbReference>
<dbReference type="AlphaFoldDB" id="A0A6J7B7R1"/>
<dbReference type="Pfam" id="PF18998">
    <property type="entry name" value="Flg_new_2"/>
    <property type="match status" value="2"/>
</dbReference>
<feature type="domain" description="IPT/TIG" evidence="2">
    <location>
        <begin position="1011"/>
        <end position="1093"/>
    </location>
</feature>
<dbReference type="Pfam" id="PF24684">
    <property type="entry name" value="Vgb_lyase"/>
    <property type="match status" value="1"/>
</dbReference>
<dbReference type="Pfam" id="PF01833">
    <property type="entry name" value="TIG"/>
    <property type="match status" value="2"/>
</dbReference>
<dbReference type="Gene3D" id="2.60.40.10">
    <property type="entry name" value="Immunoglobulins"/>
    <property type="match status" value="2"/>
</dbReference>
<feature type="domain" description="IPT/TIG" evidence="2">
    <location>
        <begin position="923"/>
        <end position="1006"/>
    </location>
</feature>
<dbReference type="InterPro" id="IPR002909">
    <property type="entry name" value="IPT_dom"/>
</dbReference>
<name>A0A6J7B7R1_9ZZZZ</name>
<dbReference type="Gene3D" id="2.120.10.30">
    <property type="entry name" value="TolB, C-terminal domain"/>
    <property type="match status" value="2"/>
</dbReference>
<gene>
    <name evidence="3" type="ORF">UFOPK3241_00178</name>
</gene>
<dbReference type="InterPro" id="IPR013783">
    <property type="entry name" value="Ig-like_fold"/>
</dbReference>
<reference evidence="3" key="1">
    <citation type="submission" date="2020-05" db="EMBL/GenBank/DDBJ databases">
        <authorList>
            <person name="Chiriac C."/>
            <person name="Salcher M."/>
            <person name="Ghai R."/>
            <person name="Kavagutti S V."/>
        </authorList>
    </citation>
    <scope>NUCLEOTIDE SEQUENCE</scope>
</reference>
<dbReference type="EMBL" id="CAFAZX010000005">
    <property type="protein sequence ID" value="CAB4839999.1"/>
    <property type="molecule type" value="Genomic_DNA"/>
</dbReference>
<dbReference type="SMART" id="SM00429">
    <property type="entry name" value="IPT"/>
    <property type="match status" value="2"/>
</dbReference>
<protein>
    <submittedName>
        <fullName evidence="3">Unannotated protein</fullName>
    </submittedName>
</protein>
<dbReference type="InterPro" id="IPR011042">
    <property type="entry name" value="6-blade_b-propeller_TolB-like"/>
</dbReference>
<accession>A0A6J7B7R1</accession>
<evidence type="ECO:0000256" key="1">
    <source>
        <dbReference type="ARBA" id="ARBA00022729"/>
    </source>
</evidence>
<dbReference type="InterPro" id="IPR014756">
    <property type="entry name" value="Ig_E-set"/>
</dbReference>
<organism evidence="3">
    <name type="scientific">freshwater metagenome</name>
    <dbReference type="NCBI Taxonomy" id="449393"/>
    <lineage>
        <taxon>unclassified sequences</taxon>
        <taxon>metagenomes</taxon>
        <taxon>ecological metagenomes</taxon>
    </lineage>
</organism>
<sequence>MKRNFIRKSLVVVMFLQAFLIHGVIISTPSANASATKQLVGTTGSYPFDITLDSAGNIFTANFTSNNVTKFTKSGSSYTAAIFGTTGAGPSAITIDSAGNIYTANATASNVTKITPAGVATTFGSTGSGSKPYDITIDSSGNIYTANNGTNNITKITPAGVVTANWASLGASTTPYAITFDSTSGNLYTANYGNNTVSKVTTAGVVTNFGSTGTKPIDITTDSSGNVFTVNNGSNDVSKITSAGVSTQSWAGTGLAPFGIVADSSGNIYVTNYSDFSVSKITPLGVAAAYGSTGQGPIKIALDSVGTAYVVNRLDNTVTKLIPNFTLTVTSDANATISPSTSTTIALGSTPTYTITPRAGYQIVSITVDGVPVTPTTGTLLTKFALTYTFPSIQADHTIAATYRATPVYRAITVTPPTNGTISPGTSTSILNGTTPTYTITPASGYQVELVTVNGVGVVTSPTTPSTSVITYTFPAITANNVIAATFSEISNSSGYTNMVATTNNGTITPATSTGISTPSTIEYTFTPDSGYRVTDVLVDGVSVTPTTGTLPSTAAVTYNVASGTADHTIDAVFTAYNPCVFTSTHSVGTKDWNVATEDMSTAAWTTNNNGVCSDGNNPTLYVFHRYIGPDFDSGWVNPFGSVPLTASYSSAGWSGLTIDTAKTVLFNYVTANGGSWVWGENYTWSVAFRDTNTLPANATDTHDVVCASGSIGSNSNGCTNPDGSPLESGTGFATFTASFSRAEQVPLSLTLTPTSKTGSPYSSVTTFTPAGGSGTGTLTYSIDPSSTAADCSLNSSSNPESVTATSTGTCVINLVKAADSTYEETSTVTTFTFLYQPFTFVLSPSSKTGSPFIATISVSTTGGSGGSLTYSINSADSSATSCTLDDSTNPTTITATSIGVCAVVVTNGSESGVEIFTFAPSEPTITSISPSSGNTAGGTSITITGTNFAAGATVSVGGAPCASVVVVSATSITCTTPAGSAGAKDVMVTNSDTGSVNSPGGFTYVTPIGVVRITSISPKKGPIKGGTEVTITGAGFSNAAKVKVRGVSAVIIKRTGSTKITIRTPKNAKGAASIVVTNPDTGFATFNGFTYTAEHDSEGKS</sequence>
<dbReference type="PANTHER" id="PTHR46769">
    <property type="entry name" value="POLYCYSTIC KIDNEY AND HEPATIC DISEASE 1 (AUTOSOMAL RECESSIVE)-LIKE 1"/>
    <property type="match status" value="1"/>
</dbReference>
<keyword evidence="1" id="KW-0732">Signal</keyword>